<dbReference type="PROSITE" id="PS51740">
    <property type="entry name" value="SPOVT_ABRB"/>
    <property type="match status" value="1"/>
</dbReference>
<accession>A0A4Y3W8M4</accession>
<comment type="caution">
    <text evidence="3">The sequence shown here is derived from an EMBL/GenBank/DDBJ whole genome shotgun (WGS) entry which is preliminary data.</text>
</comment>
<evidence type="ECO:0000256" key="1">
    <source>
        <dbReference type="PROSITE-ProRule" id="PRU01076"/>
    </source>
</evidence>
<dbReference type="AlphaFoldDB" id="A0A4Y3W8M4"/>
<dbReference type="RefSeq" id="WP_141383071.1">
    <property type="nucleotide sequence ID" value="NZ_BJNF01000029.1"/>
</dbReference>
<evidence type="ECO:0000313" key="3">
    <source>
        <dbReference type="EMBL" id="GEC15344.1"/>
    </source>
</evidence>
<dbReference type="SUPFAM" id="SSF89447">
    <property type="entry name" value="AbrB/MazE/MraZ-like"/>
    <property type="match status" value="1"/>
</dbReference>
<feature type="domain" description="SpoVT-AbrB" evidence="2">
    <location>
        <begin position="9"/>
        <end position="55"/>
    </location>
</feature>
<dbReference type="GO" id="GO:0003700">
    <property type="term" value="F:DNA-binding transcription factor activity"/>
    <property type="evidence" value="ECO:0007669"/>
    <property type="project" value="InterPro"/>
</dbReference>
<dbReference type="InterPro" id="IPR007159">
    <property type="entry name" value="SpoVT-AbrB_dom"/>
</dbReference>
<reference evidence="3 4" key="1">
    <citation type="submission" date="2019-06" db="EMBL/GenBank/DDBJ databases">
        <title>Whole genome shotgun sequence of Nitrobacter winogradskyi NBRC 14297.</title>
        <authorList>
            <person name="Hosoyama A."/>
            <person name="Uohara A."/>
            <person name="Ohji S."/>
            <person name="Ichikawa N."/>
        </authorList>
    </citation>
    <scope>NUCLEOTIDE SEQUENCE [LARGE SCALE GENOMIC DNA]</scope>
    <source>
        <strain evidence="3 4">NBRC 14297</strain>
    </source>
</reference>
<dbReference type="Pfam" id="PF15937">
    <property type="entry name" value="PrlF_antitoxin"/>
    <property type="match status" value="1"/>
</dbReference>
<dbReference type="GO" id="GO:0097351">
    <property type="term" value="F:toxin sequestering activity"/>
    <property type="evidence" value="ECO:0007669"/>
    <property type="project" value="InterPro"/>
</dbReference>
<organism evidence="3 4">
    <name type="scientific">Nitrobacter winogradskyi</name>
    <name type="common">Nitrobacter agilis</name>
    <dbReference type="NCBI Taxonomy" id="913"/>
    <lineage>
        <taxon>Bacteria</taxon>
        <taxon>Pseudomonadati</taxon>
        <taxon>Pseudomonadota</taxon>
        <taxon>Alphaproteobacteria</taxon>
        <taxon>Hyphomicrobiales</taxon>
        <taxon>Nitrobacteraceae</taxon>
        <taxon>Nitrobacter</taxon>
    </lineage>
</organism>
<dbReference type="InterPro" id="IPR031848">
    <property type="entry name" value="PrlF_antitoxin"/>
</dbReference>
<dbReference type="InterPro" id="IPR037914">
    <property type="entry name" value="SpoVT-AbrB_sf"/>
</dbReference>
<dbReference type="GO" id="GO:0001558">
    <property type="term" value="P:regulation of cell growth"/>
    <property type="evidence" value="ECO:0007669"/>
    <property type="project" value="InterPro"/>
</dbReference>
<dbReference type="Proteomes" id="UP000318825">
    <property type="component" value="Unassembled WGS sequence"/>
</dbReference>
<dbReference type="Gene3D" id="2.10.260.10">
    <property type="match status" value="1"/>
</dbReference>
<gene>
    <name evidence="3" type="ORF">NWI01_12360</name>
</gene>
<name>A0A4Y3W8M4_NITWI</name>
<evidence type="ECO:0000259" key="2">
    <source>
        <dbReference type="PROSITE" id="PS51740"/>
    </source>
</evidence>
<protein>
    <submittedName>
        <fullName evidence="3">Regulator PrlF</fullName>
    </submittedName>
</protein>
<proteinExistence type="predicted"/>
<evidence type="ECO:0000313" key="4">
    <source>
        <dbReference type="Proteomes" id="UP000318825"/>
    </source>
</evidence>
<keyword evidence="1" id="KW-0238">DNA-binding</keyword>
<dbReference type="GO" id="GO:0003677">
    <property type="term" value="F:DNA binding"/>
    <property type="evidence" value="ECO:0007669"/>
    <property type="project" value="UniProtKB-UniRule"/>
</dbReference>
<dbReference type="NCBIfam" id="NF007429">
    <property type="entry name" value="PRK09974.1"/>
    <property type="match status" value="1"/>
</dbReference>
<sequence>MAKTAEILEIPATITDRGQTTVPAAIRKMLALGKRDQVVFRGLADGTVMISKKEARENQDDPVIGKFLDFLARDMAKEPARIRPVSKSTLTRGKALVKGVKIDLDAALSDDEA</sequence>
<dbReference type="OrthoDB" id="9809003at2"/>
<dbReference type="EMBL" id="BJNF01000029">
    <property type="protein sequence ID" value="GEC15344.1"/>
    <property type="molecule type" value="Genomic_DNA"/>
</dbReference>